<dbReference type="Pfam" id="PF06114">
    <property type="entry name" value="Peptidase_M78"/>
    <property type="match status" value="1"/>
</dbReference>
<dbReference type="Gene3D" id="1.10.10.2910">
    <property type="match status" value="1"/>
</dbReference>
<gene>
    <name evidence="2" type="ORF">EDD39_1660</name>
</gene>
<dbReference type="OrthoDB" id="572608at2"/>
<accession>A0A8G1UI71</accession>
<dbReference type="Proteomes" id="UP000267408">
    <property type="component" value="Unassembled WGS sequence"/>
</dbReference>
<dbReference type="PANTHER" id="PTHR43236">
    <property type="entry name" value="ANTITOXIN HIGA1"/>
    <property type="match status" value="1"/>
</dbReference>
<evidence type="ECO:0000313" key="3">
    <source>
        <dbReference type="Proteomes" id="UP000267408"/>
    </source>
</evidence>
<dbReference type="InterPro" id="IPR052345">
    <property type="entry name" value="Rad_response_metalloprotease"/>
</dbReference>
<dbReference type="RefSeq" id="WP_123554408.1">
    <property type="nucleotide sequence ID" value="NZ_RJVJ01000001.1"/>
</dbReference>
<dbReference type="PANTHER" id="PTHR43236:SF2">
    <property type="entry name" value="BLL0069 PROTEIN"/>
    <property type="match status" value="1"/>
</dbReference>
<evidence type="ECO:0000313" key="2">
    <source>
        <dbReference type="EMBL" id="ROR43499.1"/>
    </source>
</evidence>
<proteinExistence type="predicted"/>
<comment type="caution">
    <text evidence="2">The sequence shown here is derived from an EMBL/GenBank/DDBJ whole genome shotgun (WGS) entry which is preliminary data.</text>
</comment>
<dbReference type="InterPro" id="IPR010359">
    <property type="entry name" value="IrrE_HExxH"/>
</dbReference>
<name>A0A8G1UI71_9ACTN</name>
<dbReference type="EMBL" id="RJVJ01000001">
    <property type="protein sequence ID" value="ROR43499.1"/>
    <property type="molecule type" value="Genomic_DNA"/>
</dbReference>
<reference evidence="2 3" key="1">
    <citation type="submission" date="2018-11" db="EMBL/GenBank/DDBJ databases">
        <title>Sequencing the genomes of 1000 actinobacteria strains.</title>
        <authorList>
            <person name="Klenk H.-P."/>
        </authorList>
    </citation>
    <scope>NUCLEOTIDE SEQUENCE [LARGE SCALE GENOMIC DNA]</scope>
    <source>
        <strain evidence="2 3">DSM 44780</strain>
    </source>
</reference>
<dbReference type="AlphaFoldDB" id="A0A8G1UI71"/>
<sequence>MGQRWTKKALEDLALEERARIQVGLHQPIDLARLADEYGIPVYPLSELGGSGCPAETLEYFASERAGAWSAALVPVGTARFIVENSSHNPQRRRSNVAHEMAHLLLEHEFNSVVFTDGGCRSLDPVVKTQEAQALALSGELLVPMKAAIQVAYKDWTDEQVATRFDVSVEFARMRMNASGARTIVSRARAKQRRFGVG</sequence>
<organism evidence="2 3">
    <name type="scientific">Kitasatospora cineracea</name>
    <dbReference type="NCBI Taxonomy" id="88074"/>
    <lineage>
        <taxon>Bacteria</taxon>
        <taxon>Bacillati</taxon>
        <taxon>Actinomycetota</taxon>
        <taxon>Actinomycetes</taxon>
        <taxon>Kitasatosporales</taxon>
        <taxon>Streptomycetaceae</taxon>
        <taxon>Kitasatospora</taxon>
    </lineage>
</organism>
<feature type="domain" description="IrrE N-terminal-like" evidence="1">
    <location>
        <begin position="79"/>
        <end position="176"/>
    </location>
</feature>
<protein>
    <submittedName>
        <fullName evidence="2">Uncharacterized protein DUF955</fullName>
    </submittedName>
</protein>
<evidence type="ECO:0000259" key="1">
    <source>
        <dbReference type="Pfam" id="PF06114"/>
    </source>
</evidence>